<dbReference type="Gene3D" id="2.40.50.100">
    <property type="match status" value="1"/>
</dbReference>
<reference evidence="6" key="1">
    <citation type="submission" date="2015-09" db="EMBL/GenBank/DDBJ databases">
        <authorList>
            <person name="Rodrigo-Torres Lidia"/>
            <person name="Arahal R.David."/>
        </authorList>
    </citation>
    <scope>NUCLEOTIDE SEQUENCE [LARGE SCALE GENOMIC DNA]</scope>
    <source>
        <strain evidence="6">CECT 7735</strain>
    </source>
</reference>
<feature type="domain" description="Multidrug resistance protein MdtA-like C-terminal permuted SH3" evidence="4">
    <location>
        <begin position="369"/>
        <end position="426"/>
    </location>
</feature>
<dbReference type="STRING" id="1715693.PH7735_00906"/>
<dbReference type="PANTHER" id="PTHR30469:SF29">
    <property type="entry name" value="BLR2860 PROTEIN"/>
    <property type="match status" value="1"/>
</dbReference>
<feature type="domain" description="Multidrug resistance protein MdtA-like barrel-sandwich hybrid" evidence="3">
    <location>
        <begin position="71"/>
        <end position="245"/>
    </location>
</feature>
<gene>
    <name evidence="5" type="primary">ttgA_2</name>
    <name evidence="5" type="ORF">PH7735_00906</name>
</gene>
<evidence type="ECO:0000259" key="4">
    <source>
        <dbReference type="Pfam" id="PF25967"/>
    </source>
</evidence>
<dbReference type="Gene3D" id="2.40.30.170">
    <property type="match status" value="1"/>
</dbReference>
<dbReference type="Pfam" id="PF25967">
    <property type="entry name" value="RND-MFP_C"/>
    <property type="match status" value="1"/>
</dbReference>
<proteinExistence type="predicted"/>
<name>A0A0P1I3V0_9RHOB</name>
<evidence type="ECO:0000313" key="6">
    <source>
        <dbReference type="Proteomes" id="UP000051870"/>
    </source>
</evidence>
<dbReference type="GO" id="GO:1990281">
    <property type="term" value="C:efflux pump complex"/>
    <property type="evidence" value="ECO:0007669"/>
    <property type="project" value="TreeGrafter"/>
</dbReference>
<keyword evidence="6" id="KW-1185">Reference proteome</keyword>
<evidence type="ECO:0000256" key="2">
    <source>
        <dbReference type="SAM" id="Coils"/>
    </source>
</evidence>
<keyword evidence="1" id="KW-0813">Transport</keyword>
<accession>A0A0P1I3V0</accession>
<dbReference type="Pfam" id="PF25917">
    <property type="entry name" value="BSH_RND"/>
    <property type="match status" value="1"/>
</dbReference>
<dbReference type="GeneID" id="83879975"/>
<evidence type="ECO:0000313" key="5">
    <source>
        <dbReference type="EMBL" id="CUJ88371.1"/>
    </source>
</evidence>
<evidence type="ECO:0000256" key="1">
    <source>
        <dbReference type="ARBA" id="ARBA00022448"/>
    </source>
</evidence>
<dbReference type="Gene3D" id="1.10.287.470">
    <property type="entry name" value="Helix hairpin bin"/>
    <property type="match status" value="1"/>
</dbReference>
<dbReference type="AlphaFoldDB" id="A0A0P1I3V0"/>
<dbReference type="Proteomes" id="UP000051870">
    <property type="component" value="Unassembled WGS sequence"/>
</dbReference>
<dbReference type="Gene3D" id="2.40.420.20">
    <property type="match status" value="1"/>
</dbReference>
<sequence length="448" mass="47973">MNLRPLMIVPPIAIAIGVFITMNREAPDTGGAPEERAVAVRVQTIEPTEVTGTAIGYGRAEAVRNWSAVAEVQGRITFMHEGHAVGSIVDEGTVLIEIDTTDYELARKKALANIAAVEAQIAELEQEEANSIAMLEVEERILGVAEDEFDRIVSLVERGASSQSVLDGSRRAMLAQTVSVASLRNAISLFPSKRQSLEATMSLRQSEIAEAERSIEKAKIVAPFRGRVSEANVEAGQYVRVGDRLMSVDDVSAVEITAEVQPSEFGPMISLAFKGELEPDENIDTSQAVTLLTRAGVTAEVAMAQSGFQATWPAELVRTRGTLDADTGALGVVVRVNDPLVSVRPINRPPLNSGTFVAVRFTTGPRAGVIVIPRTAVRYDDDGVPFVYTADNENRLTVTRIKAGPVLGADVVIQEGLSGGETLVLSLPRPPVPGMKLALISQEDVQND</sequence>
<dbReference type="PANTHER" id="PTHR30469">
    <property type="entry name" value="MULTIDRUG RESISTANCE PROTEIN MDTA"/>
    <property type="match status" value="1"/>
</dbReference>
<dbReference type="InterPro" id="IPR058627">
    <property type="entry name" value="MdtA-like_C"/>
</dbReference>
<organism evidence="5 6">
    <name type="scientific">Shimia thalassica</name>
    <dbReference type="NCBI Taxonomy" id="1715693"/>
    <lineage>
        <taxon>Bacteria</taxon>
        <taxon>Pseudomonadati</taxon>
        <taxon>Pseudomonadota</taxon>
        <taxon>Alphaproteobacteria</taxon>
        <taxon>Rhodobacterales</taxon>
        <taxon>Roseobacteraceae</taxon>
    </lineage>
</organism>
<protein>
    <submittedName>
        <fullName evidence="5">Toluene efflux pump periplasmic linker protein TtgA</fullName>
    </submittedName>
</protein>
<dbReference type="EMBL" id="CYTW01000001">
    <property type="protein sequence ID" value="CUJ88371.1"/>
    <property type="molecule type" value="Genomic_DNA"/>
</dbReference>
<dbReference type="RefSeq" id="WP_058310086.1">
    <property type="nucleotide sequence ID" value="NZ_CYTW01000001.1"/>
</dbReference>
<feature type="coiled-coil region" evidence="2">
    <location>
        <begin position="107"/>
        <end position="134"/>
    </location>
</feature>
<dbReference type="SUPFAM" id="SSF111369">
    <property type="entry name" value="HlyD-like secretion proteins"/>
    <property type="match status" value="1"/>
</dbReference>
<dbReference type="GO" id="GO:0015562">
    <property type="term" value="F:efflux transmembrane transporter activity"/>
    <property type="evidence" value="ECO:0007669"/>
    <property type="project" value="TreeGrafter"/>
</dbReference>
<keyword evidence="2" id="KW-0175">Coiled coil</keyword>
<dbReference type="InterPro" id="IPR058625">
    <property type="entry name" value="MdtA-like_BSH"/>
</dbReference>
<evidence type="ECO:0000259" key="3">
    <source>
        <dbReference type="Pfam" id="PF25917"/>
    </source>
</evidence>